<dbReference type="Gene3D" id="1.20.5.170">
    <property type="match status" value="1"/>
</dbReference>
<feature type="region of interest" description="Disordered" evidence="6">
    <location>
        <begin position="276"/>
        <end position="309"/>
    </location>
</feature>
<feature type="coiled-coil region" evidence="5">
    <location>
        <begin position="493"/>
        <end position="562"/>
    </location>
</feature>
<dbReference type="GO" id="GO:0098882">
    <property type="term" value="F:structural constituent of presynaptic active zone"/>
    <property type="evidence" value="ECO:0007669"/>
    <property type="project" value="TreeGrafter"/>
</dbReference>
<reference evidence="7 8" key="1">
    <citation type="submission" date="2014-04" db="EMBL/GenBank/DDBJ databases">
        <authorList>
            <consortium name="DOE Joint Genome Institute"/>
            <person name="Kuo A."/>
            <person name="Kohler A."/>
            <person name="Costa M.D."/>
            <person name="Nagy L.G."/>
            <person name="Floudas D."/>
            <person name="Copeland A."/>
            <person name="Barry K.W."/>
            <person name="Cichocki N."/>
            <person name="Veneault-Fourrey C."/>
            <person name="LaButti K."/>
            <person name="Lindquist E.A."/>
            <person name="Lipzen A."/>
            <person name="Lundell T."/>
            <person name="Morin E."/>
            <person name="Murat C."/>
            <person name="Sun H."/>
            <person name="Tunlid A."/>
            <person name="Henrissat B."/>
            <person name="Grigoriev I.V."/>
            <person name="Hibbett D.S."/>
            <person name="Martin F."/>
            <person name="Nordberg H.P."/>
            <person name="Cantor M.N."/>
            <person name="Hua S.X."/>
        </authorList>
    </citation>
    <scope>NUCLEOTIDE SEQUENCE [LARGE SCALE GENOMIC DNA]</scope>
    <source>
        <strain evidence="7 8">441</strain>
    </source>
</reference>
<evidence type="ECO:0000256" key="6">
    <source>
        <dbReference type="SAM" id="MobiDB-lite"/>
    </source>
</evidence>
<dbReference type="AlphaFoldDB" id="A0A0C9ZND9"/>
<reference evidence="8" key="2">
    <citation type="submission" date="2015-01" db="EMBL/GenBank/DDBJ databases">
        <title>Evolutionary Origins and Diversification of the Mycorrhizal Mutualists.</title>
        <authorList>
            <consortium name="DOE Joint Genome Institute"/>
            <consortium name="Mycorrhizal Genomics Consortium"/>
            <person name="Kohler A."/>
            <person name="Kuo A."/>
            <person name="Nagy L.G."/>
            <person name="Floudas D."/>
            <person name="Copeland A."/>
            <person name="Barry K.W."/>
            <person name="Cichocki N."/>
            <person name="Veneault-Fourrey C."/>
            <person name="LaButti K."/>
            <person name="Lindquist E.A."/>
            <person name="Lipzen A."/>
            <person name="Lundell T."/>
            <person name="Morin E."/>
            <person name="Murat C."/>
            <person name="Riley R."/>
            <person name="Ohm R."/>
            <person name="Sun H."/>
            <person name="Tunlid A."/>
            <person name="Henrissat B."/>
            <person name="Grigoriev I.V."/>
            <person name="Hibbett D.S."/>
            <person name="Martin F."/>
        </authorList>
    </citation>
    <scope>NUCLEOTIDE SEQUENCE [LARGE SCALE GENOMIC DNA]</scope>
    <source>
        <strain evidence="8">441</strain>
    </source>
</reference>
<dbReference type="EMBL" id="KN833753">
    <property type="protein sequence ID" value="KIK21318.1"/>
    <property type="molecule type" value="Genomic_DNA"/>
</dbReference>
<evidence type="ECO:0000313" key="8">
    <source>
        <dbReference type="Proteomes" id="UP000054018"/>
    </source>
</evidence>
<protein>
    <submittedName>
        <fullName evidence="7">Uncharacterized protein</fullName>
    </submittedName>
</protein>
<dbReference type="PANTHER" id="PTHR18861:SF0">
    <property type="entry name" value="BRUCHPILOT, ISOFORM J"/>
    <property type="match status" value="1"/>
</dbReference>
<keyword evidence="4" id="KW-0206">Cytoskeleton</keyword>
<proteinExistence type="predicted"/>
<evidence type="ECO:0000256" key="5">
    <source>
        <dbReference type="SAM" id="Coils"/>
    </source>
</evidence>
<accession>A0A0C9ZND9</accession>
<keyword evidence="8" id="KW-1185">Reference proteome</keyword>
<feature type="coiled-coil region" evidence="5">
    <location>
        <begin position="693"/>
        <end position="846"/>
    </location>
</feature>
<name>A0A0C9ZND9_9AGAM</name>
<organism evidence="7 8">
    <name type="scientific">Pisolithus microcarpus 441</name>
    <dbReference type="NCBI Taxonomy" id="765257"/>
    <lineage>
        <taxon>Eukaryota</taxon>
        <taxon>Fungi</taxon>
        <taxon>Dikarya</taxon>
        <taxon>Basidiomycota</taxon>
        <taxon>Agaricomycotina</taxon>
        <taxon>Agaricomycetes</taxon>
        <taxon>Agaricomycetidae</taxon>
        <taxon>Boletales</taxon>
        <taxon>Sclerodermatineae</taxon>
        <taxon>Pisolithaceae</taxon>
        <taxon>Pisolithus</taxon>
    </lineage>
</organism>
<keyword evidence="2" id="KW-0963">Cytoplasm</keyword>
<evidence type="ECO:0000313" key="7">
    <source>
        <dbReference type="EMBL" id="KIK21318.1"/>
    </source>
</evidence>
<dbReference type="GO" id="GO:0005856">
    <property type="term" value="C:cytoskeleton"/>
    <property type="evidence" value="ECO:0007669"/>
    <property type="project" value="UniProtKB-SubCell"/>
</dbReference>
<gene>
    <name evidence="7" type="ORF">PISMIDRAFT_12406</name>
</gene>
<dbReference type="OrthoDB" id="3271002at2759"/>
<evidence type="ECO:0000256" key="2">
    <source>
        <dbReference type="ARBA" id="ARBA00022490"/>
    </source>
</evidence>
<feature type="coiled-coil region" evidence="5">
    <location>
        <begin position="395"/>
        <end position="422"/>
    </location>
</feature>
<comment type="subcellular location">
    <subcellularLocation>
        <location evidence="1">Cytoplasm</location>
        <location evidence="1">Cytoskeleton</location>
    </subcellularLocation>
</comment>
<sequence length="890" mass="99362">MVSTRSGKSTKHTYAERVLNAYSQAQREHRRQSLHVATLRAQVRKTAQERKDKLGPNWASWVGKAVRKLEEQGVLEPIDSSGYVRMTEEGKKALNAARRRVLGSSAGHKPTPEEEDLLWRSVSHHFSPSSNISRASRRYSDVRSSRKRRRSGRSGPVSRAGGGMTEDERDSEASFAPQRTTPVSKRRRTTTIDPFALPTPSKPLSRMNKTELKAKVKELQSVLFASRTGTPHDDTQLSNTEREHLRKQLHEARVELDVYRRRTAIFGAEDEELTDVEDYGLPSSLPGPLPSPIRDARTPPTPSPARRGSHMLLRTESGSVIHGVSKQPTPAPSDEGRLDMGAGQEMEYTADEGDMAQVADALAYDRQEWAITEGGQVITPDMTPSVHEEPDVGATRALQEKLASLERLLADKDQRLAGLQSDLARKDEVLGEKEKAIDQLQHMLASKDDTITQLRDAVATKDVAIADKDSVLSQKDGELSKTHVTLVEIEGKLRDQATQLEDKDNIINALRAEVDSLRSVKEVLESQVTAVGNEARAKQEAIEKMRQDHAKAKELLLGAETELNATRDRLRDTEKHKEHVEGLYREVLQTLSEMEQTIQRREVSLGEKDKQITDKDTAIAELEGNVQSIAEELKDAKFSVNDLIVRLKASETQKVEVETELRATIDTVRREKDDSVVAISVLRTEKATVDTQNEELHGQVAVLTSNLREARAEYAAAKKMVLDLLGTVDTARSARDEEVGKSAAAKQALRVAQTEAARLREQVHEAEMEIQQVRGELAVNRAALVAEQTTTSMLRSDLKTARGELDDARKKLEATGKEVIDTRANVKRVEEEAEELRVAKMADENTIADLKTLYERLKRVQAEWASEVDQKFMSVQSKSIQEKTRRALEI</sequence>
<dbReference type="PANTHER" id="PTHR18861">
    <property type="entry name" value="ELKS/RAB6-INTERACTING/CAST PROTEIN"/>
    <property type="match status" value="1"/>
</dbReference>
<evidence type="ECO:0000256" key="1">
    <source>
        <dbReference type="ARBA" id="ARBA00004245"/>
    </source>
</evidence>
<feature type="region of interest" description="Disordered" evidence="6">
    <location>
        <begin position="125"/>
        <end position="205"/>
    </location>
</feature>
<evidence type="ECO:0000256" key="4">
    <source>
        <dbReference type="ARBA" id="ARBA00023212"/>
    </source>
</evidence>
<dbReference type="STRING" id="765257.A0A0C9ZND9"/>
<keyword evidence="3 5" id="KW-0175">Coiled coil</keyword>
<evidence type="ECO:0000256" key="3">
    <source>
        <dbReference type="ARBA" id="ARBA00023054"/>
    </source>
</evidence>
<dbReference type="HOGENOM" id="CLU_312846_0_0_1"/>
<dbReference type="Proteomes" id="UP000054018">
    <property type="component" value="Unassembled WGS sequence"/>
</dbReference>